<dbReference type="Pfam" id="PF00067">
    <property type="entry name" value="p450"/>
    <property type="match status" value="1"/>
</dbReference>
<dbReference type="GO" id="GO:0005506">
    <property type="term" value="F:iron ion binding"/>
    <property type="evidence" value="ECO:0007669"/>
    <property type="project" value="InterPro"/>
</dbReference>
<accession>A0AAV8W754</accession>
<comment type="similarity">
    <text evidence="4">Belongs to the cytochrome P450 family.</text>
</comment>
<evidence type="ECO:0000256" key="8">
    <source>
        <dbReference type="ARBA" id="ARBA00022848"/>
    </source>
</evidence>
<comment type="cofactor">
    <cofactor evidence="1">
        <name>heme</name>
        <dbReference type="ChEBI" id="CHEBI:30413"/>
    </cofactor>
</comment>
<evidence type="ECO:0000256" key="3">
    <source>
        <dbReference type="ARBA" id="ARBA00004406"/>
    </source>
</evidence>
<keyword evidence="11" id="KW-0503">Monooxygenase</keyword>
<dbReference type="GO" id="GO:0016705">
    <property type="term" value="F:oxidoreductase activity, acting on paired donors, with incorporation or reduction of molecular oxygen"/>
    <property type="evidence" value="ECO:0007669"/>
    <property type="project" value="InterPro"/>
</dbReference>
<sequence length="252" mass="29751">MENAKWRNIRAKFPTAFTSAKMRKMFVIMENMTEQLLQNLEVYAKSDTPLNIKSEISKFTMDIISSCALGIKTNTMKNENEELLGFGRKFFDDQWNVYNNSIVITIPRWILHKLNFRVMTKRTEEYFFNLFQRVIRNYRKENQVRRGDLADIILGLTEKHENQRDFSGKQPMEPINLDEFTSQCLVFLAASFETSSSTQTFALFELAKNPECQEKLRKEIIEVLAKHDDKITYDAVMEMKYLEKVVDGFFKR</sequence>
<evidence type="ECO:0000256" key="6">
    <source>
        <dbReference type="ARBA" id="ARBA00022723"/>
    </source>
</evidence>
<keyword evidence="6" id="KW-0479">Metal-binding</keyword>
<organism evidence="13 14">
    <name type="scientific">Exocentrus adspersus</name>
    <dbReference type="NCBI Taxonomy" id="1586481"/>
    <lineage>
        <taxon>Eukaryota</taxon>
        <taxon>Metazoa</taxon>
        <taxon>Ecdysozoa</taxon>
        <taxon>Arthropoda</taxon>
        <taxon>Hexapoda</taxon>
        <taxon>Insecta</taxon>
        <taxon>Pterygota</taxon>
        <taxon>Neoptera</taxon>
        <taxon>Endopterygota</taxon>
        <taxon>Coleoptera</taxon>
        <taxon>Polyphaga</taxon>
        <taxon>Cucujiformia</taxon>
        <taxon>Chrysomeloidea</taxon>
        <taxon>Cerambycidae</taxon>
        <taxon>Lamiinae</taxon>
        <taxon>Acanthocinini</taxon>
        <taxon>Exocentrus</taxon>
    </lineage>
</organism>
<reference evidence="13 14" key="1">
    <citation type="journal article" date="2023" name="Insect Mol. Biol.">
        <title>Genome sequencing provides insights into the evolution of gene families encoding plant cell wall-degrading enzymes in longhorned beetles.</title>
        <authorList>
            <person name="Shin N.R."/>
            <person name="Okamura Y."/>
            <person name="Kirsch R."/>
            <person name="Pauchet Y."/>
        </authorList>
    </citation>
    <scope>NUCLEOTIDE SEQUENCE [LARGE SCALE GENOMIC DNA]</scope>
    <source>
        <strain evidence="13">EAD_L_NR</strain>
    </source>
</reference>
<dbReference type="SUPFAM" id="SSF48264">
    <property type="entry name" value="Cytochrome P450"/>
    <property type="match status" value="1"/>
</dbReference>
<dbReference type="GO" id="GO:0004497">
    <property type="term" value="F:monooxygenase activity"/>
    <property type="evidence" value="ECO:0007669"/>
    <property type="project" value="UniProtKB-KW"/>
</dbReference>
<dbReference type="InterPro" id="IPR036396">
    <property type="entry name" value="Cyt_P450_sf"/>
</dbReference>
<evidence type="ECO:0000256" key="12">
    <source>
        <dbReference type="ARBA" id="ARBA00023136"/>
    </source>
</evidence>
<evidence type="ECO:0000313" key="14">
    <source>
        <dbReference type="Proteomes" id="UP001159042"/>
    </source>
</evidence>
<gene>
    <name evidence="13" type="ORF">NQ315_007508</name>
</gene>
<keyword evidence="7" id="KW-0256">Endoplasmic reticulum</keyword>
<comment type="caution">
    <text evidence="13">The sequence shown here is derived from an EMBL/GenBank/DDBJ whole genome shotgun (WGS) entry which is preliminary data.</text>
</comment>
<evidence type="ECO:0000256" key="5">
    <source>
        <dbReference type="ARBA" id="ARBA00022617"/>
    </source>
</evidence>
<protein>
    <recommendedName>
        <fullName evidence="15">Cytochrome P450</fullName>
    </recommendedName>
</protein>
<proteinExistence type="inferred from homology"/>
<evidence type="ECO:0000256" key="4">
    <source>
        <dbReference type="ARBA" id="ARBA00010617"/>
    </source>
</evidence>
<evidence type="ECO:0000256" key="9">
    <source>
        <dbReference type="ARBA" id="ARBA00023002"/>
    </source>
</evidence>
<keyword evidence="5" id="KW-0349">Heme</keyword>
<dbReference type="GO" id="GO:0020037">
    <property type="term" value="F:heme binding"/>
    <property type="evidence" value="ECO:0007669"/>
    <property type="project" value="InterPro"/>
</dbReference>
<dbReference type="InterPro" id="IPR001128">
    <property type="entry name" value="Cyt_P450"/>
</dbReference>
<keyword evidence="8" id="KW-0492">Microsome</keyword>
<dbReference type="Proteomes" id="UP001159042">
    <property type="component" value="Unassembled WGS sequence"/>
</dbReference>
<dbReference type="InterPro" id="IPR002402">
    <property type="entry name" value="Cyt_P450_E_grp-II"/>
</dbReference>
<dbReference type="PRINTS" id="PR00464">
    <property type="entry name" value="EP450II"/>
</dbReference>
<comment type="subcellular location">
    <subcellularLocation>
        <location evidence="3">Endoplasmic reticulum membrane</location>
        <topology evidence="3">Peripheral membrane protein</topology>
    </subcellularLocation>
    <subcellularLocation>
        <location evidence="2">Microsome membrane</location>
        <topology evidence="2">Peripheral membrane protein</topology>
    </subcellularLocation>
</comment>
<keyword evidence="12" id="KW-0472">Membrane</keyword>
<evidence type="ECO:0000256" key="1">
    <source>
        <dbReference type="ARBA" id="ARBA00001971"/>
    </source>
</evidence>
<evidence type="ECO:0000256" key="7">
    <source>
        <dbReference type="ARBA" id="ARBA00022824"/>
    </source>
</evidence>
<dbReference type="EMBL" id="JANEYG010000006">
    <property type="protein sequence ID" value="KAJ8922480.1"/>
    <property type="molecule type" value="Genomic_DNA"/>
</dbReference>
<name>A0AAV8W754_9CUCU</name>
<dbReference type="PANTHER" id="PTHR24292:SF100">
    <property type="entry name" value="CYTOCHROME P450 6A16, ISOFORM B-RELATED"/>
    <property type="match status" value="1"/>
</dbReference>
<keyword evidence="14" id="KW-1185">Reference proteome</keyword>
<evidence type="ECO:0000256" key="2">
    <source>
        <dbReference type="ARBA" id="ARBA00004174"/>
    </source>
</evidence>
<evidence type="ECO:0000313" key="13">
    <source>
        <dbReference type="EMBL" id="KAJ8922480.1"/>
    </source>
</evidence>
<dbReference type="AlphaFoldDB" id="A0AAV8W754"/>
<keyword evidence="10" id="KW-0408">Iron</keyword>
<evidence type="ECO:0000256" key="11">
    <source>
        <dbReference type="ARBA" id="ARBA00023033"/>
    </source>
</evidence>
<evidence type="ECO:0008006" key="15">
    <source>
        <dbReference type="Google" id="ProtNLM"/>
    </source>
</evidence>
<dbReference type="PANTHER" id="PTHR24292">
    <property type="entry name" value="CYTOCHROME P450"/>
    <property type="match status" value="1"/>
</dbReference>
<dbReference type="GO" id="GO:0005789">
    <property type="term" value="C:endoplasmic reticulum membrane"/>
    <property type="evidence" value="ECO:0007669"/>
    <property type="project" value="UniProtKB-SubCell"/>
</dbReference>
<keyword evidence="9" id="KW-0560">Oxidoreductase</keyword>
<dbReference type="InterPro" id="IPR050476">
    <property type="entry name" value="Insect_CytP450_Detox"/>
</dbReference>
<evidence type="ECO:0000256" key="10">
    <source>
        <dbReference type="ARBA" id="ARBA00023004"/>
    </source>
</evidence>
<dbReference type="Gene3D" id="1.10.630.10">
    <property type="entry name" value="Cytochrome P450"/>
    <property type="match status" value="1"/>
</dbReference>